<organism evidence="4 5">
    <name type="scientific">Zasmidium cellare ATCC 36951</name>
    <dbReference type="NCBI Taxonomy" id="1080233"/>
    <lineage>
        <taxon>Eukaryota</taxon>
        <taxon>Fungi</taxon>
        <taxon>Dikarya</taxon>
        <taxon>Ascomycota</taxon>
        <taxon>Pezizomycotina</taxon>
        <taxon>Dothideomycetes</taxon>
        <taxon>Dothideomycetidae</taxon>
        <taxon>Mycosphaerellales</taxon>
        <taxon>Mycosphaerellaceae</taxon>
        <taxon>Zasmidium</taxon>
    </lineage>
</organism>
<evidence type="ECO:0000259" key="3">
    <source>
        <dbReference type="Pfam" id="PF05368"/>
    </source>
</evidence>
<reference evidence="4" key="1">
    <citation type="journal article" date="2020" name="Stud. Mycol.">
        <title>101 Dothideomycetes genomes: a test case for predicting lifestyles and emergence of pathogens.</title>
        <authorList>
            <person name="Haridas S."/>
            <person name="Albert R."/>
            <person name="Binder M."/>
            <person name="Bloem J."/>
            <person name="Labutti K."/>
            <person name="Salamov A."/>
            <person name="Andreopoulos B."/>
            <person name="Baker S."/>
            <person name="Barry K."/>
            <person name="Bills G."/>
            <person name="Bluhm B."/>
            <person name="Cannon C."/>
            <person name="Castanera R."/>
            <person name="Culley D."/>
            <person name="Daum C."/>
            <person name="Ezra D."/>
            <person name="Gonzalez J."/>
            <person name="Henrissat B."/>
            <person name="Kuo A."/>
            <person name="Liang C."/>
            <person name="Lipzen A."/>
            <person name="Lutzoni F."/>
            <person name="Magnuson J."/>
            <person name="Mondo S."/>
            <person name="Nolan M."/>
            <person name="Ohm R."/>
            <person name="Pangilinan J."/>
            <person name="Park H.-J."/>
            <person name="Ramirez L."/>
            <person name="Alfaro M."/>
            <person name="Sun H."/>
            <person name="Tritt A."/>
            <person name="Yoshinaga Y."/>
            <person name="Zwiers L.-H."/>
            <person name="Turgeon B."/>
            <person name="Goodwin S."/>
            <person name="Spatafora J."/>
            <person name="Crous P."/>
            <person name="Grigoriev I."/>
        </authorList>
    </citation>
    <scope>NUCLEOTIDE SEQUENCE</scope>
    <source>
        <strain evidence="4">ATCC 36951</strain>
    </source>
</reference>
<dbReference type="Gene3D" id="3.90.25.10">
    <property type="entry name" value="UDP-galactose 4-epimerase, domain 1"/>
    <property type="match status" value="1"/>
</dbReference>
<dbReference type="AlphaFoldDB" id="A0A6A6BZG6"/>
<proteinExistence type="predicted"/>
<dbReference type="Gene3D" id="3.40.50.720">
    <property type="entry name" value="NAD(P)-binding Rossmann-like Domain"/>
    <property type="match status" value="1"/>
</dbReference>
<accession>A0A6A6BZG6</accession>
<dbReference type="Pfam" id="PF05368">
    <property type="entry name" value="NmrA"/>
    <property type="match status" value="1"/>
</dbReference>
<evidence type="ECO:0000313" key="5">
    <source>
        <dbReference type="Proteomes" id="UP000799537"/>
    </source>
</evidence>
<dbReference type="Proteomes" id="UP000799537">
    <property type="component" value="Unassembled WGS sequence"/>
</dbReference>
<gene>
    <name evidence="4" type="ORF">M409DRAFT_61331</name>
</gene>
<keyword evidence="5" id="KW-1185">Reference proteome</keyword>
<evidence type="ECO:0000313" key="4">
    <source>
        <dbReference type="EMBL" id="KAF2158826.1"/>
    </source>
</evidence>
<dbReference type="OrthoDB" id="9984533at2759"/>
<dbReference type="SUPFAM" id="SSF51735">
    <property type="entry name" value="NAD(P)-binding Rossmann-fold domains"/>
    <property type="match status" value="1"/>
</dbReference>
<keyword evidence="2" id="KW-0560">Oxidoreductase</keyword>
<sequence length="297" mass="32155">MAIYKNIAVAGATGNLGPAIVNALVNNAFQVVALSRSGKTEGLPSSVKTVKVDYDSKTSVISALRDNKIDAIVSNLPQYDQQPALIDAAIEAGVKRFLPSDFGSNVSGNANTAKLPVFKGKLLTHEYLEKKESEIEWTIIANGVFLDWGLGKGFLINTHGGPTALFDDPNNKVSTTTLADVGKAVAGVLKHPAETKNRSVFVQSTSISQNELVAIAKKVKPELEIQTENVDTEELLKTSYGLLEKGEEVMTAMFNFLKVSIFNKNYGSDWNDKNDNALLGIKELSQAELEEVVRKNL</sequence>
<dbReference type="RefSeq" id="XP_033659715.1">
    <property type="nucleotide sequence ID" value="XM_033814713.1"/>
</dbReference>
<dbReference type="CDD" id="cd05259">
    <property type="entry name" value="PCBER_SDR_a"/>
    <property type="match status" value="1"/>
</dbReference>
<dbReference type="PANTHER" id="PTHR47706:SF1">
    <property type="entry name" value="CIPA-LIKE, PUTATIVE (AFU_ORTHOLOGUE AFUA_1G12460)-RELATED"/>
    <property type="match status" value="1"/>
</dbReference>
<feature type="domain" description="NmrA-like" evidence="3">
    <location>
        <begin position="5"/>
        <end position="257"/>
    </location>
</feature>
<dbReference type="InterPro" id="IPR008030">
    <property type="entry name" value="NmrA-like"/>
</dbReference>
<evidence type="ECO:0000256" key="1">
    <source>
        <dbReference type="ARBA" id="ARBA00022857"/>
    </source>
</evidence>
<dbReference type="GeneID" id="54567985"/>
<keyword evidence="1" id="KW-0521">NADP</keyword>
<protein>
    <recommendedName>
        <fullName evidence="3">NmrA-like domain-containing protein</fullName>
    </recommendedName>
</protein>
<dbReference type="InterPro" id="IPR045312">
    <property type="entry name" value="PCBER-like"/>
</dbReference>
<dbReference type="GO" id="GO:0016491">
    <property type="term" value="F:oxidoreductase activity"/>
    <property type="evidence" value="ECO:0007669"/>
    <property type="project" value="UniProtKB-KW"/>
</dbReference>
<dbReference type="PANTHER" id="PTHR47706">
    <property type="entry name" value="NMRA-LIKE FAMILY PROTEIN"/>
    <property type="match status" value="1"/>
</dbReference>
<dbReference type="InterPro" id="IPR051609">
    <property type="entry name" value="NmrA/Isoflavone_reductase-like"/>
</dbReference>
<dbReference type="InterPro" id="IPR036291">
    <property type="entry name" value="NAD(P)-bd_dom_sf"/>
</dbReference>
<name>A0A6A6BZG6_ZASCE</name>
<evidence type="ECO:0000256" key="2">
    <source>
        <dbReference type="ARBA" id="ARBA00023002"/>
    </source>
</evidence>
<dbReference type="EMBL" id="ML993648">
    <property type="protein sequence ID" value="KAF2158826.1"/>
    <property type="molecule type" value="Genomic_DNA"/>
</dbReference>